<dbReference type="InterPro" id="IPR006190">
    <property type="entry name" value="SAF_AFP_Neu5Ac"/>
</dbReference>
<reference evidence="2" key="2">
    <citation type="journal article" date="2021" name="PeerJ">
        <title>Extensive microbial diversity within the chicken gut microbiome revealed by metagenomics and culture.</title>
        <authorList>
            <person name="Gilroy R."/>
            <person name="Ravi A."/>
            <person name="Getino M."/>
            <person name="Pursley I."/>
            <person name="Horton D.L."/>
            <person name="Alikhan N.F."/>
            <person name="Baker D."/>
            <person name="Gharbi K."/>
            <person name="Hall N."/>
            <person name="Watson M."/>
            <person name="Adriaenssens E.M."/>
            <person name="Foster-Nyarko E."/>
            <person name="Jarju S."/>
            <person name="Secka A."/>
            <person name="Antonio M."/>
            <person name="Oren A."/>
            <person name="Chaudhuri R.R."/>
            <person name="La Ragione R."/>
            <person name="Hildebrand F."/>
            <person name="Pallen M.J."/>
        </authorList>
    </citation>
    <scope>NUCLEOTIDE SEQUENCE</scope>
    <source>
        <strain evidence="2">10532</strain>
    </source>
</reference>
<protein>
    <submittedName>
        <fullName evidence="2">N-acetylneuraminate synthase family protein</fullName>
    </submittedName>
</protein>
<dbReference type="InterPro" id="IPR013974">
    <property type="entry name" value="SAF"/>
</dbReference>
<dbReference type="GO" id="GO:0047444">
    <property type="term" value="F:N-acylneuraminate-9-phosphate synthase activity"/>
    <property type="evidence" value="ECO:0007669"/>
    <property type="project" value="TreeGrafter"/>
</dbReference>
<dbReference type="Pfam" id="PF08666">
    <property type="entry name" value="SAF"/>
    <property type="match status" value="1"/>
</dbReference>
<evidence type="ECO:0000313" key="3">
    <source>
        <dbReference type="Proteomes" id="UP000823638"/>
    </source>
</evidence>
<evidence type="ECO:0000313" key="2">
    <source>
        <dbReference type="EMBL" id="MBO8457185.1"/>
    </source>
</evidence>
<dbReference type="PROSITE" id="PS50844">
    <property type="entry name" value="AFP_LIKE"/>
    <property type="match status" value="1"/>
</dbReference>
<name>A0A9D9HNT4_9SPIR</name>
<dbReference type="CDD" id="cd11615">
    <property type="entry name" value="SAF_NeuB_like"/>
    <property type="match status" value="1"/>
</dbReference>
<dbReference type="SMART" id="SM00858">
    <property type="entry name" value="SAF"/>
    <property type="match status" value="1"/>
</dbReference>
<proteinExistence type="predicted"/>
<organism evidence="2 3">
    <name type="scientific">Candidatus Gallitreponema excrementavium</name>
    <dbReference type="NCBI Taxonomy" id="2840840"/>
    <lineage>
        <taxon>Bacteria</taxon>
        <taxon>Pseudomonadati</taxon>
        <taxon>Spirochaetota</taxon>
        <taxon>Spirochaetia</taxon>
        <taxon>Spirochaetales</taxon>
        <taxon>Candidatus Gallitreponema</taxon>
    </lineage>
</organism>
<dbReference type="InterPro" id="IPR013785">
    <property type="entry name" value="Aldolase_TIM"/>
</dbReference>
<dbReference type="Proteomes" id="UP000823638">
    <property type="component" value="Unassembled WGS sequence"/>
</dbReference>
<dbReference type="InterPro" id="IPR036732">
    <property type="entry name" value="AFP_Neu5c_C_sf"/>
</dbReference>
<dbReference type="InterPro" id="IPR051690">
    <property type="entry name" value="PseI-like"/>
</dbReference>
<reference evidence="2" key="1">
    <citation type="submission" date="2020-10" db="EMBL/GenBank/DDBJ databases">
        <authorList>
            <person name="Gilroy R."/>
        </authorList>
    </citation>
    <scope>NUCLEOTIDE SEQUENCE</scope>
    <source>
        <strain evidence="2">10532</strain>
    </source>
</reference>
<dbReference type="InterPro" id="IPR057736">
    <property type="entry name" value="SAF_PseI/NeuA/NeuB"/>
</dbReference>
<dbReference type="PANTHER" id="PTHR42966">
    <property type="entry name" value="N-ACETYLNEURAMINATE SYNTHASE"/>
    <property type="match status" value="1"/>
</dbReference>
<dbReference type="InterPro" id="IPR013132">
    <property type="entry name" value="PseI/NeuA/B-like_N"/>
</dbReference>
<dbReference type="GO" id="GO:0016051">
    <property type="term" value="P:carbohydrate biosynthetic process"/>
    <property type="evidence" value="ECO:0007669"/>
    <property type="project" value="InterPro"/>
</dbReference>
<dbReference type="Gene3D" id="3.20.20.70">
    <property type="entry name" value="Aldolase class I"/>
    <property type="match status" value="1"/>
</dbReference>
<sequence>MFCFECGGREYSPMAPLVIAEIGTAHQGSREKARELINRAAEAGANCIKFQWVYAREILHPLTGKVSLPGGSVSLYEEFKKLEQTVGFYSFLKEETEKTGALFLCSPFGPESLSELLSLAPVAVKIASPELNYFQLIKKATLSGLPLILSTGVSKPKDIENSINWIKEALYRPDGVKTYNPQDKSLPDSKLKGSHLLFLHCVTSYPAREEEYNLSLIGKMEKATGFSWGVSDHSLDPVLVPLLSLLQGGCAVEKHFTLSNLDSGLDDKIALSPEKFKIMTEALKEGVLAIREGSEEKLLNELFKVYGKKRIISVLGNGRKKLSKSEKKNYKRTNRSVHAMVDLKKGHLLKTEDLGILRTEKILSPGDPPVNLEKILGKELKKDIKAGMGIRQKDVRAARTL</sequence>
<gene>
    <name evidence="2" type="ORF">IAA81_03020</name>
</gene>
<evidence type="ECO:0000259" key="1">
    <source>
        <dbReference type="PROSITE" id="PS50844"/>
    </source>
</evidence>
<dbReference type="SUPFAM" id="SSF51569">
    <property type="entry name" value="Aldolase"/>
    <property type="match status" value="1"/>
</dbReference>
<dbReference type="Gene3D" id="3.90.1210.10">
    <property type="entry name" value="Antifreeze-like/N-acetylneuraminic acid synthase C-terminal domain"/>
    <property type="match status" value="1"/>
</dbReference>
<dbReference type="PANTHER" id="PTHR42966:SF1">
    <property type="entry name" value="SIALIC ACID SYNTHASE"/>
    <property type="match status" value="1"/>
</dbReference>
<dbReference type="SUPFAM" id="SSF51269">
    <property type="entry name" value="AFP III-like domain"/>
    <property type="match status" value="1"/>
</dbReference>
<feature type="domain" description="AFP-like" evidence="1">
    <location>
        <begin position="336"/>
        <end position="398"/>
    </location>
</feature>
<dbReference type="Pfam" id="PF03102">
    <property type="entry name" value="NeuB"/>
    <property type="match status" value="1"/>
</dbReference>
<accession>A0A9D9HNT4</accession>
<comment type="caution">
    <text evidence="2">The sequence shown here is derived from an EMBL/GenBank/DDBJ whole genome shotgun (WGS) entry which is preliminary data.</text>
</comment>
<dbReference type="EMBL" id="JADIMM010000037">
    <property type="protein sequence ID" value="MBO8457185.1"/>
    <property type="molecule type" value="Genomic_DNA"/>
</dbReference>
<dbReference type="AlphaFoldDB" id="A0A9D9HNT4"/>